<gene>
    <name evidence="2" type="ORF">POSPLADRAFT_1037612</name>
</gene>
<dbReference type="AlphaFoldDB" id="A0A1X6MJ46"/>
<dbReference type="Proteomes" id="UP000194127">
    <property type="component" value="Unassembled WGS sequence"/>
</dbReference>
<protein>
    <submittedName>
        <fullName evidence="2">Uncharacterized protein</fullName>
    </submittedName>
</protein>
<evidence type="ECO:0000313" key="3">
    <source>
        <dbReference type="Proteomes" id="UP000194127"/>
    </source>
</evidence>
<accession>A0A1X6MJ46</accession>
<sequence>MPQGLHTQSQSSMSRSQHSEYAADPNPIANRSSPGYPPADNLEAGTRQTGPSRRALYATRHSAVDPSGADQTVARRPVVDPAIPPCPRNPPEPPAFLQTAHVPHRDLTGAAVLMFSGAGQGHSSEVSSYQEMGSPLDFSENFEPSLRRPVPRPVISTSSDFVDLRMELTILRARNRSTVPLRRIPQLTYDPYARLRKAAIEMHSDPRGITRKDNQSVSYDLTMNAPGTGIRLSLFDPSRINDTAKHIVDRFVPLGIKGSKGLSDNIVLEISWPGISSYSSKVSIRRITDGQPANMLDLATEVVAAFECLIQRAESQVLDSDDVRPKLGSGGVTLNDIWLVKLYQMSGQHWYVHFEVPETFL</sequence>
<proteinExistence type="predicted"/>
<name>A0A1X6MJ46_9APHY</name>
<dbReference type="RefSeq" id="XP_024333133.1">
    <property type="nucleotide sequence ID" value="XM_024477238.1"/>
</dbReference>
<reference evidence="2 3" key="1">
    <citation type="submission" date="2017-04" db="EMBL/GenBank/DDBJ databases">
        <title>Genome Sequence of the Model Brown-Rot Fungus Postia placenta SB12.</title>
        <authorList>
            <consortium name="DOE Joint Genome Institute"/>
            <person name="Gaskell J."/>
            <person name="Kersten P."/>
            <person name="Larrondo L.F."/>
            <person name="Canessa P."/>
            <person name="Martinez D."/>
            <person name="Hibbett D."/>
            <person name="Schmoll M."/>
            <person name="Kubicek C.P."/>
            <person name="Martinez A.T."/>
            <person name="Yadav J."/>
            <person name="Master E."/>
            <person name="Magnuson J.K."/>
            <person name="James T."/>
            <person name="Yaver D."/>
            <person name="Berka R."/>
            <person name="Labutti K."/>
            <person name="Lipzen A."/>
            <person name="Aerts A."/>
            <person name="Barry K."/>
            <person name="Henrissat B."/>
            <person name="Blanchette R."/>
            <person name="Grigoriev I."/>
            <person name="Cullen D."/>
        </authorList>
    </citation>
    <scope>NUCLEOTIDE SEQUENCE [LARGE SCALE GENOMIC DNA]</scope>
    <source>
        <strain evidence="2 3">MAD-698-R-SB12</strain>
    </source>
</reference>
<feature type="region of interest" description="Disordered" evidence="1">
    <location>
        <begin position="1"/>
        <end position="55"/>
    </location>
</feature>
<dbReference type="GeneID" id="36322188"/>
<dbReference type="EMBL" id="KZ110614">
    <property type="protein sequence ID" value="OSX56339.1"/>
    <property type="molecule type" value="Genomic_DNA"/>
</dbReference>
<evidence type="ECO:0000256" key="1">
    <source>
        <dbReference type="SAM" id="MobiDB-lite"/>
    </source>
</evidence>
<organism evidence="2 3">
    <name type="scientific">Postia placenta MAD-698-R-SB12</name>
    <dbReference type="NCBI Taxonomy" id="670580"/>
    <lineage>
        <taxon>Eukaryota</taxon>
        <taxon>Fungi</taxon>
        <taxon>Dikarya</taxon>
        <taxon>Basidiomycota</taxon>
        <taxon>Agaricomycotina</taxon>
        <taxon>Agaricomycetes</taxon>
        <taxon>Polyporales</taxon>
        <taxon>Adustoporiaceae</taxon>
        <taxon>Rhodonia</taxon>
    </lineage>
</organism>
<keyword evidence="3" id="KW-1185">Reference proteome</keyword>
<dbReference type="OrthoDB" id="2800072at2759"/>
<evidence type="ECO:0000313" key="2">
    <source>
        <dbReference type="EMBL" id="OSX56339.1"/>
    </source>
</evidence>